<accession>A0A8A1MLU9</accession>
<evidence type="ECO:0000256" key="1">
    <source>
        <dbReference type="SAM" id="MobiDB-lite"/>
    </source>
</evidence>
<evidence type="ECO:0000313" key="3">
    <source>
        <dbReference type="Proteomes" id="UP000663671"/>
    </source>
</evidence>
<dbReference type="EMBL" id="CP069115">
    <property type="protein sequence ID" value="QSS65613.1"/>
    <property type="molecule type" value="Genomic_DNA"/>
</dbReference>
<dbReference type="VEuPathDB" id="FungiDB:I7I51_06459"/>
<gene>
    <name evidence="2" type="ORF">I7I51_06459</name>
</gene>
<organism evidence="2 3">
    <name type="scientific">Ajellomyces capsulatus</name>
    <name type="common">Darling's disease fungus</name>
    <name type="synonym">Histoplasma capsulatum</name>
    <dbReference type="NCBI Taxonomy" id="5037"/>
    <lineage>
        <taxon>Eukaryota</taxon>
        <taxon>Fungi</taxon>
        <taxon>Dikarya</taxon>
        <taxon>Ascomycota</taxon>
        <taxon>Pezizomycotina</taxon>
        <taxon>Eurotiomycetes</taxon>
        <taxon>Eurotiomycetidae</taxon>
        <taxon>Onygenales</taxon>
        <taxon>Ajellomycetaceae</taxon>
        <taxon>Histoplasma</taxon>
    </lineage>
</organism>
<sequence length="307" mass="34433">MPRPIYFRPKLDILYIDVMFPDEITSEYPEVNEIESIAIPIRSPRNLDLSGKMTGMKSLFLVTALEEPWPWNRCCSTIELSPNPDHKERELEWTDYISMIRRYERNFPNRPKVPNIEHVEAVVGKLDGAGFSYLMGDDSLSSQNPAPNQAPNKRKGSPPQELPRKLLKGKPRDLSLPAIVSSGDRAQQALVVRNESPWDTFSRVYECELAGSVAVVEHIVRPSTVLAGSFQKKRSTRHWTDSNVSDTTTSFSPWNALEVATSGAPQAGVSPRSRSGWLKRILGSARERASQWEIAQGAVVGQDLHLL</sequence>
<protein>
    <submittedName>
        <fullName evidence="2">Uncharacterized protein</fullName>
    </submittedName>
</protein>
<proteinExistence type="predicted"/>
<dbReference type="OrthoDB" id="4062651at2759"/>
<feature type="compositionally biased region" description="Polar residues" evidence="1">
    <location>
        <begin position="139"/>
        <end position="151"/>
    </location>
</feature>
<feature type="region of interest" description="Disordered" evidence="1">
    <location>
        <begin position="137"/>
        <end position="168"/>
    </location>
</feature>
<dbReference type="Proteomes" id="UP000663671">
    <property type="component" value="Chromosome 3"/>
</dbReference>
<evidence type="ECO:0000313" key="2">
    <source>
        <dbReference type="EMBL" id="QSS65613.1"/>
    </source>
</evidence>
<reference evidence="2" key="1">
    <citation type="submission" date="2021-01" db="EMBL/GenBank/DDBJ databases">
        <title>Chromosome-level genome assembly of a human fungal pathogen reveals clustering of transcriptionally co-regulated genes.</title>
        <authorList>
            <person name="Voorhies M."/>
            <person name="Cohen S."/>
            <person name="Shea T.P."/>
            <person name="Petrus S."/>
            <person name="Munoz J.F."/>
            <person name="Poplawski S."/>
            <person name="Goldman W.E."/>
            <person name="Michael T."/>
            <person name="Cuomo C.A."/>
            <person name="Sil A."/>
            <person name="Beyhan S."/>
        </authorList>
    </citation>
    <scope>NUCLEOTIDE SEQUENCE</scope>
    <source>
        <strain evidence="2">WU24</strain>
    </source>
</reference>
<name>A0A8A1MLU9_AJECA</name>
<dbReference type="AlphaFoldDB" id="A0A8A1MLU9"/>